<dbReference type="EMBL" id="JACJSI010000108">
    <property type="protein sequence ID" value="MBD2533667.1"/>
    <property type="molecule type" value="Genomic_DNA"/>
</dbReference>
<dbReference type="Proteomes" id="UP000623440">
    <property type="component" value="Unassembled WGS sequence"/>
</dbReference>
<gene>
    <name evidence="2" type="ORF">H6G97_30590</name>
</gene>
<keyword evidence="3" id="KW-1185">Reference proteome</keyword>
<feature type="signal peptide" evidence="1">
    <location>
        <begin position="1"/>
        <end position="26"/>
    </location>
</feature>
<evidence type="ECO:0000256" key="1">
    <source>
        <dbReference type="SAM" id="SignalP"/>
    </source>
</evidence>
<proteinExistence type="predicted"/>
<feature type="chain" id="PRO_5045874644" evidence="1">
    <location>
        <begin position="27"/>
        <end position="135"/>
    </location>
</feature>
<dbReference type="Gene3D" id="1.25.40.10">
    <property type="entry name" value="Tetratricopeptide repeat domain"/>
    <property type="match status" value="1"/>
</dbReference>
<dbReference type="InterPro" id="IPR011990">
    <property type="entry name" value="TPR-like_helical_dom_sf"/>
</dbReference>
<evidence type="ECO:0000313" key="2">
    <source>
        <dbReference type="EMBL" id="MBD2533667.1"/>
    </source>
</evidence>
<sequence length="135" mass="14533">MSQNTKRFTGLAAMTLMVVFSSTSGALQLVREQPVIDESIFPDIASGFAKQGQLDQALEVTQSMNNKIYKAEALIAIAKVYASNDLAEQGVSQSILSAIANFFEPLFGNSRHDKATEALNKALGVTVSITSKDFL</sequence>
<dbReference type="RefSeq" id="WP_190944224.1">
    <property type="nucleotide sequence ID" value="NZ_JACJSI010000108.1"/>
</dbReference>
<keyword evidence="1" id="KW-0732">Signal</keyword>
<protein>
    <submittedName>
        <fullName evidence="2">Uncharacterized protein</fullName>
    </submittedName>
</protein>
<accession>A0ABR8DXQ1</accession>
<name>A0ABR8DXQ1_9NOSO</name>
<organism evidence="2 3">
    <name type="scientific">Nostoc flagelliforme FACHB-838</name>
    <dbReference type="NCBI Taxonomy" id="2692904"/>
    <lineage>
        <taxon>Bacteria</taxon>
        <taxon>Bacillati</taxon>
        <taxon>Cyanobacteriota</taxon>
        <taxon>Cyanophyceae</taxon>
        <taxon>Nostocales</taxon>
        <taxon>Nostocaceae</taxon>
        <taxon>Nostoc</taxon>
    </lineage>
</organism>
<evidence type="ECO:0000313" key="3">
    <source>
        <dbReference type="Proteomes" id="UP000623440"/>
    </source>
</evidence>
<comment type="caution">
    <text evidence="2">The sequence shown here is derived from an EMBL/GenBank/DDBJ whole genome shotgun (WGS) entry which is preliminary data.</text>
</comment>
<reference evidence="2 3" key="1">
    <citation type="journal article" date="2020" name="ISME J.">
        <title>Comparative genomics reveals insights into cyanobacterial evolution and habitat adaptation.</title>
        <authorList>
            <person name="Chen M.Y."/>
            <person name="Teng W.K."/>
            <person name="Zhao L."/>
            <person name="Hu C.X."/>
            <person name="Zhou Y.K."/>
            <person name="Han B.P."/>
            <person name="Song L.R."/>
            <person name="Shu W.S."/>
        </authorList>
    </citation>
    <scope>NUCLEOTIDE SEQUENCE [LARGE SCALE GENOMIC DNA]</scope>
    <source>
        <strain evidence="2 3">FACHB-838</strain>
    </source>
</reference>